<feature type="transmembrane region" description="Helical" evidence="5">
    <location>
        <begin position="142"/>
        <end position="163"/>
    </location>
</feature>
<keyword evidence="4 5" id="KW-0472">Membrane</keyword>
<evidence type="ECO:0000313" key="7">
    <source>
        <dbReference type="EMBL" id="MEP1056941.1"/>
    </source>
</evidence>
<dbReference type="NCBIfam" id="TIGR00947">
    <property type="entry name" value="2A73"/>
    <property type="match status" value="1"/>
</dbReference>
<dbReference type="EMBL" id="JAMPLM010000001">
    <property type="protein sequence ID" value="MEP1056941.1"/>
    <property type="molecule type" value="Genomic_DNA"/>
</dbReference>
<dbReference type="InterPro" id="IPR006007">
    <property type="entry name" value="Inorganic_carbon_transpt"/>
</dbReference>
<gene>
    <name evidence="7" type="ORF">NDI38_00725</name>
</gene>
<proteinExistence type="predicted"/>
<keyword evidence="8" id="KW-1185">Reference proteome</keyword>
<keyword evidence="3 5" id="KW-1133">Transmembrane helix</keyword>
<feature type="domain" description="O-antigen ligase-related" evidence="6">
    <location>
        <begin position="283"/>
        <end position="433"/>
    </location>
</feature>
<reference evidence="7 8" key="1">
    <citation type="submission" date="2022-04" db="EMBL/GenBank/DDBJ databases">
        <title>Positive selection, recombination, and allopatry shape intraspecific diversity of widespread and dominant cyanobacteria.</title>
        <authorList>
            <person name="Wei J."/>
            <person name="Shu W."/>
            <person name="Hu C."/>
        </authorList>
    </citation>
    <scope>NUCLEOTIDE SEQUENCE [LARGE SCALE GENOMIC DNA]</scope>
    <source>
        <strain evidence="7 8">AS-A4</strain>
    </source>
</reference>
<comment type="subcellular location">
    <subcellularLocation>
        <location evidence="1">Membrane</location>
        <topology evidence="1">Multi-pass membrane protein</topology>
    </subcellularLocation>
</comment>
<feature type="transmembrane region" description="Helical" evidence="5">
    <location>
        <begin position="425"/>
        <end position="444"/>
    </location>
</feature>
<dbReference type="InterPro" id="IPR007016">
    <property type="entry name" value="O-antigen_ligase-rel_domated"/>
</dbReference>
<dbReference type="PANTHER" id="PTHR37422:SF22">
    <property type="entry name" value="SLR1515 PROTEIN"/>
    <property type="match status" value="1"/>
</dbReference>
<sequence length="518" mass="58154">MKSLWHQLTLLTLSLWHQLTLSALPLWHQLTLSTLSLHQWRSASYLHGLLRPLRRWRQSSFMLQWGDFIGAAFVCLVFAIAPFVSDDKSSLAVLLAACAGFWVLLTLSDGDDSSEQAVGNQAETTRSPQRWQNWLNPSRSPLATPIHFMVVLYWGVSAAATALSPVKRAAFTGLSKLTLYLILFALMARVLRSPRVRSWVTGIYLHAALLVSCYGIQQKTFGVKALATWVDPTSPSAKEPRVYSYLGNPNLLAAYLLPAIALSLVAFFVWRRKGPKLLAITMVIANSACLYYTGSRGGWIGFAAMIFILLVLLLHWWSVYLPRFWRTFALPTVLGASIAVIVLAVLLVAPLRDRASTVFVGRQDSSNNFRINVWMSVLEMIRDRPILGIGPGNVAFNSIYPYYQRPRFSALSAYSIPLEIAVETGIIGLTCFVWLLLVTFNIGWQQLQRLRATRDLDGFWLMGAIATLVGLLSHGLVDTVWYRPQINTLWWLMIALIASYYTLPTETKEDVSKTEVRV</sequence>
<feature type="transmembrane region" description="Helical" evidence="5">
    <location>
        <begin position="456"/>
        <end position="476"/>
    </location>
</feature>
<evidence type="ECO:0000256" key="4">
    <source>
        <dbReference type="ARBA" id="ARBA00023136"/>
    </source>
</evidence>
<feature type="transmembrane region" description="Helical" evidence="5">
    <location>
        <begin position="277"/>
        <end position="293"/>
    </location>
</feature>
<feature type="transmembrane region" description="Helical" evidence="5">
    <location>
        <begin position="299"/>
        <end position="321"/>
    </location>
</feature>
<evidence type="ECO:0000313" key="8">
    <source>
        <dbReference type="Proteomes" id="UP001476950"/>
    </source>
</evidence>
<name>A0ABV0KCX9_9CYAN</name>
<dbReference type="PANTHER" id="PTHR37422">
    <property type="entry name" value="TEICHURONIC ACID BIOSYNTHESIS PROTEIN TUAE"/>
    <property type="match status" value="1"/>
</dbReference>
<feature type="transmembrane region" description="Helical" evidence="5">
    <location>
        <begin position="328"/>
        <end position="349"/>
    </location>
</feature>
<feature type="transmembrane region" description="Helical" evidence="5">
    <location>
        <begin position="488"/>
        <end position="503"/>
    </location>
</feature>
<evidence type="ECO:0000256" key="5">
    <source>
        <dbReference type="SAM" id="Phobius"/>
    </source>
</evidence>
<comment type="caution">
    <text evidence="7">The sequence shown here is derived from an EMBL/GenBank/DDBJ whole genome shotgun (WGS) entry which is preliminary data.</text>
</comment>
<feature type="transmembrane region" description="Helical" evidence="5">
    <location>
        <begin position="252"/>
        <end position="270"/>
    </location>
</feature>
<evidence type="ECO:0000256" key="3">
    <source>
        <dbReference type="ARBA" id="ARBA00022989"/>
    </source>
</evidence>
<evidence type="ECO:0000256" key="1">
    <source>
        <dbReference type="ARBA" id="ARBA00004141"/>
    </source>
</evidence>
<organism evidence="7 8">
    <name type="scientific">Stenomitos frigidus AS-A4</name>
    <dbReference type="NCBI Taxonomy" id="2933935"/>
    <lineage>
        <taxon>Bacteria</taxon>
        <taxon>Bacillati</taxon>
        <taxon>Cyanobacteriota</taxon>
        <taxon>Cyanophyceae</taxon>
        <taxon>Leptolyngbyales</taxon>
        <taxon>Leptolyngbyaceae</taxon>
        <taxon>Stenomitos</taxon>
    </lineage>
</organism>
<accession>A0ABV0KCX9</accession>
<feature type="transmembrane region" description="Helical" evidence="5">
    <location>
        <begin position="62"/>
        <end position="84"/>
    </location>
</feature>
<feature type="transmembrane region" description="Helical" evidence="5">
    <location>
        <begin position="91"/>
        <end position="108"/>
    </location>
</feature>
<feature type="transmembrane region" description="Helical" evidence="5">
    <location>
        <begin position="170"/>
        <end position="191"/>
    </location>
</feature>
<dbReference type="RefSeq" id="WP_190453408.1">
    <property type="nucleotide sequence ID" value="NZ_JAMPLM010000001.1"/>
</dbReference>
<dbReference type="Pfam" id="PF04932">
    <property type="entry name" value="Wzy_C"/>
    <property type="match status" value="1"/>
</dbReference>
<evidence type="ECO:0000256" key="2">
    <source>
        <dbReference type="ARBA" id="ARBA00022692"/>
    </source>
</evidence>
<keyword evidence="2 5" id="KW-0812">Transmembrane</keyword>
<protein>
    <submittedName>
        <fullName evidence="7">IctB family putative bicarbonate transporter</fullName>
    </submittedName>
</protein>
<evidence type="ECO:0000259" key="6">
    <source>
        <dbReference type="Pfam" id="PF04932"/>
    </source>
</evidence>
<dbReference type="InterPro" id="IPR051533">
    <property type="entry name" value="WaaL-like"/>
</dbReference>
<dbReference type="Proteomes" id="UP001476950">
    <property type="component" value="Unassembled WGS sequence"/>
</dbReference>